<gene>
    <name evidence="5" type="primary">fadD</name>
    <name evidence="5" type="ORF">GCA01S_063_00220</name>
</gene>
<dbReference type="OrthoDB" id="9778383at2"/>
<accession>A0A023DJ26</accession>
<feature type="domain" description="AMP-dependent synthetase/ligase" evidence="3">
    <location>
        <begin position="34"/>
        <end position="414"/>
    </location>
</feature>
<comment type="similarity">
    <text evidence="1">Belongs to the ATP-dependent AMP-binding enzyme family.</text>
</comment>
<organism evidence="5 6">
    <name type="scientific">Parageobacillus caldoxylosilyticus NBRC 107762</name>
    <dbReference type="NCBI Taxonomy" id="1220594"/>
    <lineage>
        <taxon>Bacteria</taxon>
        <taxon>Bacillati</taxon>
        <taxon>Bacillota</taxon>
        <taxon>Bacilli</taxon>
        <taxon>Bacillales</taxon>
        <taxon>Anoxybacillaceae</taxon>
        <taxon>Saccharococcus</taxon>
    </lineage>
</organism>
<dbReference type="PANTHER" id="PTHR24096">
    <property type="entry name" value="LONG-CHAIN-FATTY-ACID--COA LIGASE"/>
    <property type="match status" value="1"/>
</dbReference>
<dbReference type="EMBL" id="BAWO01000063">
    <property type="protein sequence ID" value="GAJ41300.1"/>
    <property type="molecule type" value="Genomic_DNA"/>
</dbReference>
<sequence length="553" mass="62066">MEKTHFYWPDSLPKQLHYLLGEKTLYEYLRHHGLHQANEPAYIFYDRTITWGMLLDHVHRFARYLKEKGVDKGSYVALYMQNCPQYIIAHFAIQQLGGIVVPLNPMYRESELAYFFAEVPIVGIVTGEEGLARVKNVEQQTSPLSFIVTCHYRDYAAKDGDIPLCGELLQPKQRCDGADDFASIMDTCSPYEGAASLDLWNDVGLIIFTSGTTGRPKGAMLTYGNALFKTAASAHANRLTERERLMAHSPLCHIAGMVMGLNTPVYTGNPCVLFTRFDPLATIKAIEKYRITAWYSIAPMNVAILQAAESICCDLSSLKRNLVTSFGLQVTKELAEKWAQATGGCLLYEAAYGLSETHTCDTFMPEEKVKFGSCGIPTYDTEIRIVDPETKAELDSGKSGEIVVKNPGVFKGYFRREDATNETLRDGWVYTGDIGYLDEDGYLFFQGRLKEMIKVSGYSVFPEDVEALLNQHPAIKQCAVIGVPDPVKGEVPKAFVVVKEEYEGKIGAQDIIEWAKAHMAAFKYPRYVELIEQLPTTPSGKVLRKLLRKEQER</sequence>
<dbReference type="PANTHER" id="PTHR24096:SF149">
    <property type="entry name" value="AMP-BINDING DOMAIN-CONTAINING PROTEIN-RELATED"/>
    <property type="match status" value="1"/>
</dbReference>
<protein>
    <submittedName>
        <fullName evidence="5">Long-chain-fatty-acid--CoA ligase</fullName>
    </submittedName>
</protein>
<dbReference type="InterPro" id="IPR042099">
    <property type="entry name" value="ANL_N_sf"/>
</dbReference>
<evidence type="ECO:0000256" key="2">
    <source>
        <dbReference type="ARBA" id="ARBA00022598"/>
    </source>
</evidence>
<dbReference type="PROSITE" id="PS00455">
    <property type="entry name" value="AMP_BINDING"/>
    <property type="match status" value="1"/>
</dbReference>
<dbReference type="GO" id="GO:0016405">
    <property type="term" value="F:CoA-ligase activity"/>
    <property type="evidence" value="ECO:0007669"/>
    <property type="project" value="TreeGrafter"/>
</dbReference>
<dbReference type="SUPFAM" id="SSF56801">
    <property type="entry name" value="Acetyl-CoA synthetase-like"/>
    <property type="match status" value="1"/>
</dbReference>
<dbReference type="InterPro" id="IPR000873">
    <property type="entry name" value="AMP-dep_synth/lig_dom"/>
</dbReference>
<evidence type="ECO:0000313" key="6">
    <source>
        <dbReference type="Proteomes" id="UP000023561"/>
    </source>
</evidence>
<dbReference type="RefSeq" id="WP_042411441.1">
    <property type="nucleotide sequence ID" value="NZ_BAWO01000063.1"/>
</dbReference>
<evidence type="ECO:0000256" key="1">
    <source>
        <dbReference type="ARBA" id="ARBA00006432"/>
    </source>
</evidence>
<proteinExistence type="inferred from homology"/>
<dbReference type="InterPro" id="IPR045851">
    <property type="entry name" value="AMP-bd_C_sf"/>
</dbReference>
<dbReference type="Pfam" id="PF00501">
    <property type="entry name" value="AMP-binding"/>
    <property type="match status" value="1"/>
</dbReference>
<name>A0A023DJ26_9BACL</name>
<dbReference type="Gene3D" id="3.30.300.30">
    <property type="match status" value="1"/>
</dbReference>
<evidence type="ECO:0000259" key="3">
    <source>
        <dbReference type="Pfam" id="PF00501"/>
    </source>
</evidence>
<dbReference type="Pfam" id="PF13193">
    <property type="entry name" value="AMP-binding_C"/>
    <property type="match status" value="1"/>
</dbReference>
<feature type="domain" description="AMP-binding enzyme C-terminal" evidence="4">
    <location>
        <begin position="465"/>
        <end position="541"/>
    </location>
</feature>
<keyword evidence="2 5" id="KW-0436">Ligase</keyword>
<evidence type="ECO:0000313" key="5">
    <source>
        <dbReference type="EMBL" id="GAJ41300.1"/>
    </source>
</evidence>
<dbReference type="InterPro" id="IPR025110">
    <property type="entry name" value="AMP-bd_C"/>
</dbReference>
<evidence type="ECO:0000259" key="4">
    <source>
        <dbReference type="Pfam" id="PF13193"/>
    </source>
</evidence>
<reference evidence="5 6" key="1">
    <citation type="submission" date="2014-04" db="EMBL/GenBank/DDBJ databases">
        <title>Whole genome shotgun sequence of Geobacillus caldoxylosilyticus NBRC 107762.</title>
        <authorList>
            <person name="Hosoyama A."/>
            <person name="Hosoyama Y."/>
            <person name="Katano-Makiyama Y."/>
            <person name="Tsuchikane K."/>
            <person name="Ohji S."/>
            <person name="Ichikawa N."/>
            <person name="Yamazoe A."/>
            <person name="Fujita N."/>
        </authorList>
    </citation>
    <scope>NUCLEOTIDE SEQUENCE [LARGE SCALE GENOMIC DNA]</scope>
    <source>
        <strain evidence="5 6">NBRC 107762</strain>
    </source>
</reference>
<dbReference type="Gene3D" id="3.40.50.12780">
    <property type="entry name" value="N-terminal domain of ligase-like"/>
    <property type="match status" value="1"/>
</dbReference>
<comment type="caution">
    <text evidence="5">The sequence shown here is derived from an EMBL/GenBank/DDBJ whole genome shotgun (WGS) entry which is preliminary data.</text>
</comment>
<dbReference type="InterPro" id="IPR020845">
    <property type="entry name" value="AMP-binding_CS"/>
</dbReference>
<keyword evidence="6" id="KW-1185">Reference proteome</keyword>
<dbReference type="AlphaFoldDB" id="A0A023DJ26"/>
<dbReference type="Proteomes" id="UP000023561">
    <property type="component" value="Unassembled WGS sequence"/>
</dbReference>